<dbReference type="Proteomes" id="UP000030759">
    <property type="component" value="Unassembled WGS sequence"/>
</dbReference>
<accession>A0A061I4W8</accession>
<dbReference type="GO" id="GO:0005975">
    <property type="term" value="P:carbohydrate metabolic process"/>
    <property type="evidence" value="ECO:0007669"/>
    <property type="project" value="InterPro"/>
</dbReference>
<evidence type="ECO:0000256" key="4">
    <source>
        <dbReference type="SAM" id="Phobius"/>
    </source>
</evidence>
<keyword evidence="2 6" id="KW-0378">Hydrolase</keyword>
<dbReference type="InterPro" id="IPR017853">
    <property type="entry name" value="GH"/>
</dbReference>
<dbReference type="Gene3D" id="3.20.20.80">
    <property type="entry name" value="Glycosidases"/>
    <property type="match status" value="1"/>
</dbReference>
<gene>
    <name evidence="6" type="ORF">H671_4g12104</name>
</gene>
<feature type="transmembrane region" description="Helical" evidence="4">
    <location>
        <begin position="24"/>
        <end position="45"/>
    </location>
</feature>
<dbReference type="Pfam" id="PF01301">
    <property type="entry name" value="Glyco_hydro_35"/>
    <property type="match status" value="1"/>
</dbReference>
<dbReference type="InterPro" id="IPR019801">
    <property type="entry name" value="Glyco_hydro_35_CS"/>
</dbReference>
<keyword evidence="3 6" id="KW-0326">Glycosidase</keyword>
<evidence type="ECO:0000256" key="1">
    <source>
        <dbReference type="ARBA" id="ARBA00009809"/>
    </source>
</evidence>
<dbReference type="PANTHER" id="PTHR23421">
    <property type="entry name" value="BETA-GALACTOSIDASE RELATED"/>
    <property type="match status" value="1"/>
</dbReference>
<evidence type="ECO:0000313" key="6">
    <source>
        <dbReference type="EMBL" id="ERE76102.1"/>
    </source>
</evidence>
<dbReference type="AlphaFoldDB" id="A0A061I4W8"/>
<keyword evidence="4" id="KW-0812">Transmembrane</keyword>
<name>A0A061I4W8_CRIGR</name>
<dbReference type="EC" id="3.2.1.-" evidence="6"/>
<evidence type="ECO:0000256" key="3">
    <source>
        <dbReference type="ARBA" id="ARBA00023295"/>
    </source>
</evidence>
<evidence type="ECO:0000313" key="7">
    <source>
        <dbReference type="Proteomes" id="UP000030759"/>
    </source>
</evidence>
<comment type="similarity">
    <text evidence="1">Belongs to the glycosyl hydrolase 35 family.</text>
</comment>
<dbReference type="InterPro" id="IPR001944">
    <property type="entry name" value="Glycoside_Hdrlase_35"/>
</dbReference>
<feature type="domain" description="Glycoside hydrolase 35 catalytic" evidence="5">
    <location>
        <begin position="1"/>
        <end position="131"/>
    </location>
</feature>
<evidence type="ECO:0000256" key="2">
    <source>
        <dbReference type="ARBA" id="ARBA00022801"/>
    </source>
</evidence>
<dbReference type="PRINTS" id="PR00742">
    <property type="entry name" value="GLHYDRLASE35"/>
</dbReference>
<dbReference type="PROSITE" id="PS01182">
    <property type="entry name" value="GLYCOSYL_HYDROL_F35"/>
    <property type="match status" value="1"/>
</dbReference>
<dbReference type="SUPFAM" id="SSF51445">
    <property type="entry name" value="(Trans)glycosidases"/>
    <property type="match status" value="1"/>
</dbReference>
<dbReference type="GO" id="GO:0004553">
    <property type="term" value="F:hydrolase activity, hydrolyzing O-glycosyl compounds"/>
    <property type="evidence" value="ECO:0007669"/>
    <property type="project" value="InterPro"/>
</dbReference>
<feature type="non-terminal residue" evidence="6">
    <location>
        <position position="1"/>
    </location>
</feature>
<keyword evidence="4" id="KW-1133">Transmembrane helix</keyword>
<proteinExistence type="inferred from homology"/>
<protein>
    <submittedName>
        <fullName evidence="6">Beta-galactosidase-1-like protein 3</fullName>
        <ecNumber evidence="6">3.2.1.-</ecNumber>
    </submittedName>
</protein>
<dbReference type="EMBL" id="KE674844">
    <property type="protein sequence ID" value="ERE76102.1"/>
    <property type="molecule type" value="Genomic_DNA"/>
</dbReference>
<dbReference type="InterPro" id="IPR031330">
    <property type="entry name" value="Gly_Hdrlase_35_cat"/>
</dbReference>
<organism evidence="6 7">
    <name type="scientific">Cricetulus griseus</name>
    <name type="common">Chinese hamster</name>
    <name type="synonym">Cricetulus barabensis griseus</name>
    <dbReference type="NCBI Taxonomy" id="10029"/>
    <lineage>
        <taxon>Eukaryota</taxon>
        <taxon>Metazoa</taxon>
        <taxon>Chordata</taxon>
        <taxon>Craniata</taxon>
        <taxon>Vertebrata</taxon>
        <taxon>Euteleostomi</taxon>
        <taxon>Mammalia</taxon>
        <taxon>Eutheria</taxon>
        <taxon>Euarchontoglires</taxon>
        <taxon>Glires</taxon>
        <taxon>Rodentia</taxon>
        <taxon>Myomorpha</taxon>
        <taxon>Muroidea</taxon>
        <taxon>Cricetidae</taxon>
        <taxon>Cricetinae</taxon>
        <taxon>Cricetulus</taxon>
    </lineage>
</organism>
<evidence type="ECO:0000259" key="5">
    <source>
        <dbReference type="Pfam" id="PF01301"/>
    </source>
</evidence>
<reference evidence="7" key="1">
    <citation type="journal article" date="2013" name="Nat. Biotechnol.">
        <title>Chinese hamster genome sequenced from sorted chromosomes.</title>
        <authorList>
            <person name="Brinkrolf K."/>
            <person name="Rupp O."/>
            <person name="Laux H."/>
            <person name="Kollin F."/>
            <person name="Ernst W."/>
            <person name="Linke B."/>
            <person name="Kofler R."/>
            <person name="Romand S."/>
            <person name="Hesse F."/>
            <person name="Budach W.E."/>
            <person name="Galosy S."/>
            <person name="Muller D."/>
            <person name="Noll T."/>
            <person name="Wienberg J."/>
            <person name="Jostock T."/>
            <person name="Leonard M."/>
            <person name="Grillari J."/>
            <person name="Tauch A."/>
            <person name="Goesmann A."/>
            <person name="Helk B."/>
            <person name="Mott J.E."/>
            <person name="Puhler A."/>
            <person name="Borth N."/>
        </authorList>
    </citation>
    <scope>NUCLEOTIDE SEQUENCE [LARGE SCALE GENOMIC DNA]</scope>
    <source>
        <strain evidence="7">17A/GY</strain>
    </source>
</reference>
<sequence length="141" mass="16204">YIPWNLHEQNRGTFDFSEILDLEYVVVLLLAYVSLAATLGLWVILRPGPYICAEVDLGGLPSWLLGYPELQLRTTQQEFLDAVDKYFDHLIPRILPLQYLRGGPVIAVQIENEYGSFSKDGDYMEYIKESIDGTLHPEYTF</sequence>
<keyword evidence="4" id="KW-0472">Membrane</keyword>